<comment type="caution">
    <text evidence="5">The sequence shown here is derived from an EMBL/GenBank/DDBJ whole genome shotgun (WGS) entry which is preliminary data.</text>
</comment>
<accession>A0A955J3P3</accession>
<keyword evidence="2" id="KW-0547">Nucleotide-binding</keyword>
<dbReference type="SUPFAM" id="SSF52540">
    <property type="entry name" value="P-loop containing nucleoside triphosphate hydrolases"/>
    <property type="match status" value="1"/>
</dbReference>
<dbReference type="AlphaFoldDB" id="A0A955J3P3"/>
<evidence type="ECO:0000256" key="1">
    <source>
        <dbReference type="ARBA" id="ARBA00006216"/>
    </source>
</evidence>
<organism evidence="5 6">
    <name type="scientific">candidate division WWE3 bacterium</name>
    <dbReference type="NCBI Taxonomy" id="2053526"/>
    <lineage>
        <taxon>Bacteria</taxon>
        <taxon>Katanobacteria</taxon>
    </lineage>
</organism>
<dbReference type="GO" id="GO:0016887">
    <property type="term" value="F:ATP hydrolysis activity"/>
    <property type="evidence" value="ECO:0007669"/>
    <property type="project" value="InterPro"/>
</dbReference>
<dbReference type="NCBIfam" id="TIGR01978">
    <property type="entry name" value="sufC"/>
    <property type="match status" value="1"/>
</dbReference>
<dbReference type="InterPro" id="IPR003593">
    <property type="entry name" value="AAA+_ATPase"/>
</dbReference>
<reference evidence="5" key="1">
    <citation type="submission" date="2020-04" db="EMBL/GenBank/DDBJ databases">
        <authorList>
            <person name="Zhang T."/>
        </authorList>
    </citation>
    <scope>NUCLEOTIDE SEQUENCE</scope>
    <source>
        <strain evidence="5">HKST-UBA79</strain>
    </source>
</reference>
<dbReference type="PANTHER" id="PTHR43204:SF1">
    <property type="entry name" value="ABC TRANSPORTER I FAMILY MEMBER 6, CHLOROPLASTIC"/>
    <property type="match status" value="1"/>
</dbReference>
<dbReference type="Gene3D" id="3.40.50.300">
    <property type="entry name" value="P-loop containing nucleotide triphosphate hydrolases"/>
    <property type="match status" value="1"/>
</dbReference>
<name>A0A955J3P3_UNCKA</name>
<dbReference type="GO" id="GO:0005524">
    <property type="term" value="F:ATP binding"/>
    <property type="evidence" value="ECO:0007669"/>
    <property type="project" value="UniProtKB-KW"/>
</dbReference>
<dbReference type="EMBL" id="JAGQNX010000120">
    <property type="protein sequence ID" value="MCA9308615.1"/>
    <property type="molecule type" value="Genomic_DNA"/>
</dbReference>
<comment type="similarity">
    <text evidence="1">Belongs to the ABC transporter superfamily. Ycf16 family.</text>
</comment>
<dbReference type="Proteomes" id="UP000740557">
    <property type="component" value="Unassembled WGS sequence"/>
</dbReference>
<gene>
    <name evidence="5" type="primary">sufC</name>
    <name evidence="5" type="ORF">KC980_03815</name>
</gene>
<dbReference type="InterPro" id="IPR003439">
    <property type="entry name" value="ABC_transporter-like_ATP-bd"/>
</dbReference>
<dbReference type="PROSITE" id="PS00211">
    <property type="entry name" value="ABC_TRANSPORTER_1"/>
    <property type="match status" value="1"/>
</dbReference>
<evidence type="ECO:0000256" key="2">
    <source>
        <dbReference type="ARBA" id="ARBA00022741"/>
    </source>
</evidence>
<dbReference type="InterPro" id="IPR010230">
    <property type="entry name" value="FeS-cluster_ATPase_SufC"/>
</dbReference>
<dbReference type="SMART" id="SM00382">
    <property type="entry name" value="AAA"/>
    <property type="match status" value="1"/>
</dbReference>
<keyword evidence="3" id="KW-0067">ATP-binding</keyword>
<dbReference type="PANTHER" id="PTHR43204">
    <property type="entry name" value="ABC TRANSPORTER I FAMILY MEMBER 6, CHLOROPLASTIC"/>
    <property type="match status" value="1"/>
</dbReference>
<dbReference type="PROSITE" id="PS50893">
    <property type="entry name" value="ABC_TRANSPORTER_2"/>
    <property type="match status" value="1"/>
</dbReference>
<dbReference type="Pfam" id="PF00005">
    <property type="entry name" value="ABC_tran"/>
    <property type="match status" value="1"/>
</dbReference>
<protein>
    <submittedName>
        <fullName evidence="5">Fe-S cluster assembly ATPase SufC</fullName>
    </submittedName>
</protein>
<sequence>MLEIKDLKVSIEDKEILKGVNLTAPSNQVTVLMGPNGSGKSTLAQALMGHPMYNVVSGQVEFNGEDLLDMEPDERALTGVFLSFQYPSEVSGVTISNFLRLIYNKKHDEKLTPVKFRTLLTEKMELLDMDPAFMHRYLNEGFSGGEKKRMEMLQMLILEPSLAILDETDSGLDVDALKVVGKVVNYLKEKNNMSVLLITHYTRILKYIQADSVHVMQHGVITNSGGKELAHELEEKGFAPFGE</sequence>
<dbReference type="CDD" id="cd03217">
    <property type="entry name" value="ABC_FeS_Assembly"/>
    <property type="match status" value="1"/>
</dbReference>
<evidence type="ECO:0000259" key="4">
    <source>
        <dbReference type="PROSITE" id="PS50893"/>
    </source>
</evidence>
<evidence type="ECO:0000256" key="3">
    <source>
        <dbReference type="ARBA" id="ARBA00022840"/>
    </source>
</evidence>
<reference evidence="5" key="2">
    <citation type="journal article" date="2021" name="Microbiome">
        <title>Successional dynamics and alternative stable states in a saline activated sludge microbial community over 9 years.</title>
        <authorList>
            <person name="Wang Y."/>
            <person name="Ye J."/>
            <person name="Ju F."/>
            <person name="Liu L."/>
            <person name="Boyd J.A."/>
            <person name="Deng Y."/>
            <person name="Parks D.H."/>
            <person name="Jiang X."/>
            <person name="Yin X."/>
            <person name="Woodcroft B.J."/>
            <person name="Tyson G.W."/>
            <person name="Hugenholtz P."/>
            <person name="Polz M.F."/>
            <person name="Zhang T."/>
        </authorList>
    </citation>
    <scope>NUCLEOTIDE SEQUENCE</scope>
    <source>
        <strain evidence="5">HKST-UBA79</strain>
    </source>
</reference>
<dbReference type="InterPro" id="IPR017871">
    <property type="entry name" value="ABC_transporter-like_CS"/>
</dbReference>
<dbReference type="InterPro" id="IPR027417">
    <property type="entry name" value="P-loop_NTPase"/>
</dbReference>
<evidence type="ECO:0000313" key="6">
    <source>
        <dbReference type="Proteomes" id="UP000740557"/>
    </source>
</evidence>
<evidence type="ECO:0000313" key="5">
    <source>
        <dbReference type="EMBL" id="MCA9308615.1"/>
    </source>
</evidence>
<proteinExistence type="inferred from homology"/>
<feature type="domain" description="ABC transporter" evidence="4">
    <location>
        <begin position="2"/>
        <end position="243"/>
    </location>
</feature>